<evidence type="ECO:0000313" key="2">
    <source>
        <dbReference type="Proteomes" id="UP000274850"/>
    </source>
</evidence>
<name>A0A285PX67_9VIRU</name>
<protein>
    <submittedName>
        <fullName evidence="1">Uncharacterized protein</fullName>
    </submittedName>
</protein>
<organism evidence="1">
    <name type="scientific">Cedratvirus lausannensis</name>
    <dbReference type="NCBI Taxonomy" id="2023205"/>
    <lineage>
        <taxon>Viruses</taxon>
        <taxon>Pithoviruses</taxon>
        <taxon>Orthocedratvirinae</taxon>
        <taxon>Alphacedratvirus</taxon>
        <taxon>Alphacedratvirus francolausannense</taxon>
    </lineage>
</organism>
<dbReference type="Proteomes" id="UP000274850">
    <property type="component" value="Segment"/>
</dbReference>
<accession>A0A285PX67</accession>
<gene>
    <name evidence="1" type="ORF">BQ9231_00341</name>
</gene>
<keyword evidence="2" id="KW-1185">Reference proteome</keyword>
<proteinExistence type="predicted"/>
<evidence type="ECO:0000313" key="1">
    <source>
        <dbReference type="EMBL" id="SOB74224.1"/>
    </source>
</evidence>
<dbReference type="EMBL" id="LT907979">
    <property type="protein sequence ID" value="SOB74224.1"/>
    <property type="molecule type" value="Genomic_DNA"/>
</dbReference>
<reference evidence="1" key="1">
    <citation type="submission" date="2017-08" db="EMBL/GenBank/DDBJ databases">
        <authorList>
            <person name="de Groot N.N."/>
        </authorList>
    </citation>
    <scope>NUCLEOTIDE SEQUENCE</scope>
</reference>
<sequence>MDKLAQSIERRRSTHKFVKLLLNKPLPIFLCGELSIQNHRLWFVGEVTFRPELALSLRAKRELVHTLG</sequence>